<evidence type="ECO:0000259" key="8">
    <source>
        <dbReference type="Pfam" id="PF13193"/>
    </source>
</evidence>
<gene>
    <name evidence="9" type="primary">dltA</name>
    <name evidence="9" type="ORF">I6U51_13240</name>
</gene>
<dbReference type="InterPro" id="IPR020845">
    <property type="entry name" value="AMP-binding_CS"/>
</dbReference>
<accession>A0A934HSS8</accession>
<name>A0A934HSS8_9CLOT</name>
<dbReference type="Pfam" id="PF00501">
    <property type="entry name" value="AMP-binding"/>
    <property type="match status" value="1"/>
</dbReference>
<dbReference type="SUPFAM" id="SSF56801">
    <property type="entry name" value="Acetyl-CoA synthetase-like"/>
    <property type="match status" value="1"/>
</dbReference>
<keyword evidence="4" id="KW-0067">ATP-binding</keyword>
<sequence>MNVYDLMDKYSKTNLILRKYRNSSMKYEELIRKSDALASYIIKRFDNNKMPIVVCGHKEHLMLVCFLSCTKSGHAYIPVDSSMSKERIKYIVENSNSKLIFNISDNKLHLDNIDIKNCAEIETIINSHATMIPDKIYRVQDEDIHYIICTSGSTGKPKGVKTTSNCLKSFVNWALTLWDYSEGTHYVFMNQAPFSFDLSVMDLYLSLYTGSTLFSIDNQMISNMKELFSYLKSSDINIWVSTPSFAEMCLTDINFNNNLLPRLKVMLFCGEVLTNNCVQKLQNRFKYISIINLYGPTEATVAVTAIKIDTELSSNVNPLPVGYIKNDCKLFIVEKNNSVLNNDEDCLEFNGVSYRILPEGEKGEIIISGKSVSPGYFNNNEISKNVFSKRIINGIENRYYKTEDEGYIKDNLLYYCGRIDSQIKLDGLRIELENIANSLREIEFIENAVVLPVKKENKLQYLAAVVTLNKVLLKKDFEVGLVIKEKLKNLLSNYMIPRKIIIKEHLPMTINGKINRRLLTEELK</sequence>
<dbReference type="RefSeq" id="WP_211143088.1">
    <property type="nucleotide sequence ID" value="NZ_JAEEGB010000014.1"/>
</dbReference>
<dbReference type="Gene3D" id="3.30.300.30">
    <property type="match status" value="1"/>
</dbReference>
<dbReference type="InterPro" id="IPR042099">
    <property type="entry name" value="ANL_N_sf"/>
</dbReference>
<feature type="domain" description="AMP-binding enzyme C-terminal" evidence="8">
    <location>
        <begin position="437"/>
        <end position="513"/>
    </location>
</feature>
<dbReference type="InterPro" id="IPR025110">
    <property type="entry name" value="AMP-bd_C"/>
</dbReference>
<feature type="domain" description="AMP-dependent synthetase/ligase" evidence="7">
    <location>
        <begin position="20"/>
        <end position="377"/>
    </location>
</feature>
<evidence type="ECO:0000259" key="7">
    <source>
        <dbReference type="Pfam" id="PF00501"/>
    </source>
</evidence>
<comment type="function">
    <text evidence="5">Catalyzes the first step in the D-alanylation of lipoteichoic acid (LTA), the activation of D-alanine and its transfer onto the D-alanyl carrier protein (Dcp) DltC. In an ATP-dependent two-step reaction, forms a high energy D-alanyl-AMP intermediate, followed by transfer of the D-alanyl residue as a thiol ester to the phosphopantheinyl prosthetic group of the Dcp. D-alanylation of LTA plays an important role in modulating the properties of the cell wall in Gram-positive bacteria, influencing the net charge of the cell wall.</text>
</comment>
<protein>
    <submittedName>
        <fullName evidence="9">D-alanine--poly(Phosphoribitol) ligase subunit DltA</fullName>
        <ecNumber evidence="9">6.1.1.13</ecNumber>
    </submittedName>
</protein>
<reference evidence="9" key="1">
    <citation type="submission" date="2020-12" db="EMBL/GenBank/DDBJ databases">
        <title>Clostridium thailandense sp. nov., a novel acetogenic bacterium isolated from peat land soil in Thailand.</title>
        <authorList>
            <person name="Chaikitkaew S."/>
            <person name="Birkeland N.K."/>
        </authorList>
    </citation>
    <scope>NUCLEOTIDE SEQUENCE</scope>
    <source>
        <strain evidence="9">DSM 17425</strain>
    </source>
</reference>
<dbReference type="Proteomes" id="UP000622687">
    <property type="component" value="Unassembled WGS sequence"/>
</dbReference>
<evidence type="ECO:0000256" key="3">
    <source>
        <dbReference type="ARBA" id="ARBA00022741"/>
    </source>
</evidence>
<dbReference type="InterPro" id="IPR045851">
    <property type="entry name" value="AMP-bd_C_sf"/>
</dbReference>
<dbReference type="NCBIfam" id="NF003417">
    <property type="entry name" value="PRK04813.1"/>
    <property type="match status" value="1"/>
</dbReference>
<evidence type="ECO:0000256" key="1">
    <source>
        <dbReference type="ARBA" id="ARBA00022490"/>
    </source>
</evidence>
<comment type="caution">
    <text evidence="9">The sequence shown here is derived from an EMBL/GenBank/DDBJ whole genome shotgun (WGS) entry which is preliminary data.</text>
</comment>
<dbReference type="GO" id="GO:0016874">
    <property type="term" value="F:ligase activity"/>
    <property type="evidence" value="ECO:0007669"/>
    <property type="project" value="UniProtKB-KW"/>
</dbReference>
<proteinExistence type="inferred from homology"/>
<dbReference type="EMBL" id="JAEEGB010000014">
    <property type="protein sequence ID" value="MBI6873665.1"/>
    <property type="molecule type" value="Genomic_DNA"/>
</dbReference>
<dbReference type="PROSITE" id="PS00455">
    <property type="entry name" value="AMP_BINDING"/>
    <property type="match status" value="1"/>
</dbReference>
<dbReference type="FunFam" id="3.30.300.30:FF:000012">
    <property type="entry name" value="D-alanine--D-alanyl carrier protein ligase"/>
    <property type="match status" value="1"/>
</dbReference>
<evidence type="ECO:0000256" key="6">
    <source>
        <dbReference type="ARBA" id="ARBA00061336"/>
    </source>
</evidence>
<evidence type="ECO:0000256" key="5">
    <source>
        <dbReference type="ARBA" id="ARBA00054605"/>
    </source>
</evidence>
<evidence type="ECO:0000256" key="4">
    <source>
        <dbReference type="ARBA" id="ARBA00022840"/>
    </source>
</evidence>
<dbReference type="Pfam" id="PF13193">
    <property type="entry name" value="AMP-binding_C"/>
    <property type="match status" value="1"/>
</dbReference>
<dbReference type="PANTHER" id="PTHR45398">
    <property type="match status" value="1"/>
</dbReference>
<organism evidence="9 10">
    <name type="scientific">Clostridium aciditolerans</name>
    <dbReference type="NCBI Taxonomy" id="339861"/>
    <lineage>
        <taxon>Bacteria</taxon>
        <taxon>Bacillati</taxon>
        <taxon>Bacillota</taxon>
        <taxon>Clostridia</taxon>
        <taxon>Eubacteriales</taxon>
        <taxon>Clostridiaceae</taxon>
        <taxon>Clostridium</taxon>
    </lineage>
</organism>
<evidence type="ECO:0000313" key="10">
    <source>
        <dbReference type="Proteomes" id="UP000622687"/>
    </source>
</evidence>
<dbReference type="GO" id="GO:0005524">
    <property type="term" value="F:ATP binding"/>
    <property type="evidence" value="ECO:0007669"/>
    <property type="project" value="UniProtKB-KW"/>
</dbReference>
<dbReference type="Gene3D" id="3.40.50.12780">
    <property type="entry name" value="N-terminal domain of ligase-like"/>
    <property type="match status" value="1"/>
</dbReference>
<dbReference type="PANTHER" id="PTHR45398:SF1">
    <property type="entry name" value="ENZYME, PUTATIVE (JCVI)-RELATED"/>
    <property type="match status" value="1"/>
</dbReference>
<keyword evidence="10" id="KW-1185">Reference proteome</keyword>
<keyword evidence="1" id="KW-0963">Cytoplasm</keyword>
<dbReference type="InterPro" id="IPR000873">
    <property type="entry name" value="AMP-dep_synth/lig_dom"/>
</dbReference>
<evidence type="ECO:0000313" key="9">
    <source>
        <dbReference type="EMBL" id="MBI6873665.1"/>
    </source>
</evidence>
<comment type="similarity">
    <text evidence="6">Belongs to the ATP-dependent AMP-binding enzyme family. DltA subfamily.</text>
</comment>
<keyword evidence="2 9" id="KW-0436">Ligase</keyword>
<dbReference type="EC" id="6.1.1.13" evidence="9"/>
<keyword evidence="3" id="KW-0547">Nucleotide-binding</keyword>
<evidence type="ECO:0000256" key="2">
    <source>
        <dbReference type="ARBA" id="ARBA00022598"/>
    </source>
</evidence>
<dbReference type="AlphaFoldDB" id="A0A934HSS8"/>